<feature type="compositionally biased region" description="Basic and acidic residues" evidence="1">
    <location>
        <begin position="362"/>
        <end position="378"/>
    </location>
</feature>
<feature type="region of interest" description="Disordered" evidence="1">
    <location>
        <begin position="1"/>
        <end position="380"/>
    </location>
</feature>
<keyword evidence="3" id="KW-1185">Reference proteome</keyword>
<feature type="compositionally biased region" description="Polar residues" evidence="1">
    <location>
        <begin position="782"/>
        <end position="834"/>
    </location>
</feature>
<feature type="compositionally biased region" description="Low complexity" evidence="1">
    <location>
        <begin position="138"/>
        <end position="149"/>
    </location>
</feature>
<feature type="region of interest" description="Disordered" evidence="1">
    <location>
        <begin position="1250"/>
        <end position="1317"/>
    </location>
</feature>
<feature type="compositionally biased region" description="Basic and acidic residues" evidence="1">
    <location>
        <begin position="555"/>
        <end position="581"/>
    </location>
</feature>
<feature type="compositionally biased region" description="Basic residues" evidence="1">
    <location>
        <begin position="960"/>
        <end position="969"/>
    </location>
</feature>
<feature type="compositionally biased region" description="Acidic residues" evidence="1">
    <location>
        <begin position="976"/>
        <end position="985"/>
    </location>
</feature>
<feature type="compositionally biased region" description="Polar residues" evidence="1">
    <location>
        <begin position="432"/>
        <end position="445"/>
    </location>
</feature>
<evidence type="ECO:0000313" key="3">
    <source>
        <dbReference type="Proteomes" id="UP001233999"/>
    </source>
</evidence>
<comment type="caution">
    <text evidence="2">The sequence shown here is derived from an EMBL/GenBank/DDBJ whole genome shotgun (WGS) entry which is preliminary data.</text>
</comment>
<feature type="region of interest" description="Disordered" evidence="1">
    <location>
        <begin position="1329"/>
        <end position="1413"/>
    </location>
</feature>
<feature type="compositionally biased region" description="Polar residues" evidence="1">
    <location>
        <begin position="84"/>
        <end position="99"/>
    </location>
</feature>
<feature type="compositionally biased region" description="Basic and acidic residues" evidence="1">
    <location>
        <begin position="1173"/>
        <end position="1183"/>
    </location>
</feature>
<feature type="compositionally biased region" description="Low complexity" evidence="1">
    <location>
        <begin position="324"/>
        <end position="339"/>
    </location>
</feature>
<feature type="compositionally biased region" description="Acidic residues" evidence="1">
    <location>
        <begin position="1645"/>
        <end position="1661"/>
    </location>
</feature>
<sequence>VPWNKSGLSSSYSGPSSSSYGSGKISDSGISSSTSQYDGGGYGRRSSSGSVSSSPSSSSYLSSSSYRPSYLSSSYSRGSTGSYLNSSNKENSGKDTTTTSERRGSKDSERMSLLDKYTSGTYPGRRDNLKDESDIGNSSYRSVGRSLSSKSRDRTSRDPSPEPTSNITNDVGSKTDRLGYGNTLSPYRLYSRNAYSRSTSRDSAADSSSTSSTPATTPVHTPASLRFSSSSRYGSNIIRSPVSEKPPPIFGLSTLGYSGKSISRSNSQLESEEKKTSADSTAGPPDNSPKPEASADANVESSESNDDEDKSEEVKQTTFITVVTRGTSPTPPSSTSSYLRSRRSELARVIEKTITKPKSRPKMVDKEIQSDRGDDTARLSKYGVSSRWASYLDRYPSAASSYSPVSRYSSRFTYTPRSEKESNKTEEKDSITKSSVTKDSVNTNGIVGDASKINASSEIVPKDSEKDKVTSNKSLKSSPLSSTENKSGNSDKTQLEQIKSSDNKSEEKIINISKSSEKSDKTSDNTKLIPGNKVETKESISKNNEISGTVGSRSLTRDKSAKNILEKSENNSSIIDKDSNAKPKTALSTNSNSELTSSKSKIEQNESKSLSPNEKEPVGLSRVKSVKNMVSKPPIATGAESPVVLRSRRSSSVSDGTSVTEETKNSQESEKEPPVLARIKSFKNLKSSVQSGNETPVGLKSKSSSSTSLSSQPSLAEDSISKNEDGKEITDLPRNSSSKSLSAKPPISNSTQATETSVSLKTKSASSASLCSEGAPEKSITKEVNLSRTSSGEGLLSKASSNDALITKTSSNEVLSTKSTSISVSKPITDTSNKLPPPIPKTESTSGLRTSSSMHSLSKLGVANKDFRKSPLNVDLNNALQAEALKKVQERKFKRSNSASSGDSEPLSIDVELSSNLSSQLDSSANTSKNLKSLTGLHLSSSTSKINSTIISDLKESLPKRKSPIRTKSRTALDKDENESADDTSAESLTTEPSSSSEESSSEDEGLMMKNVSSANIRRRPSVKESIKVPTLSSSADESTDQPPKPSSSPKLSTEDEPKSFLMRALAPVTNFFRGKQENSNENSTEELERTESSKSLNKIENENIKKENKTPTKSEEENNTKNSENDSIKFGLKYKLKKIESGERAWWLESNPNIPEGIKRIESNTSINKLKNLEPDSSKLCDGESDNTVRIQKTSSTSSMNKVRDLEPDASKPPIGEKMKRKIYRIKHQQSGEIPWWIDNTAPIPEGVKRIESNSSINKLADSDGDSKKSESGTDSSSLMPHGIKKTPSNISLNKNKDSDQSIGKPPIGEDKIKKKLYKIKHQQSGELPWWLDNNSSVPEGVVRNVSNSSVNKLVDSDVDNMKTESENSDKTHRIQKTSSNSSLSKGKDSDQDLGKPPTGEDKKKRKIFRIKHQNSGELPWWLDNNAPLPEGVQRIQSNTSANKLLDSDGESKKSVLNKDSDSDSKRTGEIKRIKSNTSVKKLLGSDSDSKHKDDIRNFGYRIRKQESGEKAWWLSSSAEIPEGVKKLTTSESSEESEVEDRKDETSCPSVPKFPLVLPTATSNDKTSATMEDSGRHSPYDNLQEQNHKPAKSTKVSRPKNLPLFIGNHTNIDDILGTAVTLVNPVMGLSKLRKKLENQGDASSNEEDSGGEFSECEEVDPGQVRIHDSTAKKPQIQRMGDGAERRRSSGTVK</sequence>
<feature type="compositionally biased region" description="Low complexity" evidence="1">
    <location>
        <begin position="640"/>
        <end position="660"/>
    </location>
</feature>
<reference evidence="2" key="1">
    <citation type="journal article" date="2023" name="IScience">
        <title>Live-bearing cockroach genome reveals convergent evolutionary mechanisms linked to viviparity in insects and beyond.</title>
        <authorList>
            <person name="Fouks B."/>
            <person name="Harrison M.C."/>
            <person name="Mikhailova A.A."/>
            <person name="Marchal E."/>
            <person name="English S."/>
            <person name="Carruthers M."/>
            <person name="Jennings E.C."/>
            <person name="Chiamaka E.L."/>
            <person name="Frigard R.A."/>
            <person name="Pippel M."/>
            <person name="Attardo G.M."/>
            <person name="Benoit J.B."/>
            <person name="Bornberg-Bauer E."/>
            <person name="Tobe S.S."/>
        </authorList>
    </citation>
    <scope>NUCLEOTIDE SEQUENCE</scope>
    <source>
        <strain evidence="2">Stay&amp;Tobe</strain>
    </source>
</reference>
<feature type="region of interest" description="Disordered" evidence="1">
    <location>
        <begin position="396"/>
        <end position="864"/>
    </location>
</feature>
<feature type="compositionally biased region" description="Basic and acidic residues" evidence="1">
    <location>
        <begin position="719"/>
        <end position="731"/>
    </location>
</feature>
<feature type="compositionally biased region" description="Low complexity" evidence="1">
    <location>
        <begin position="396"/>
        <end position="411"/>
    </location>
</feature>
<feature type="compositionally biased region" description="Low complexity" evidence="1">
    <location>
        <begin position="471"/>
        <end position="482"/>
    </location>
</feature>
<feature type="compositionally biased region" description="Basic and acidic residues" evidence="1">
    <location>
        <begin position="1387"/>
        <end position="1404"/>
    </location>
</feature>
<organism evidence="2 3">
    <name type="scientific">Diploptera punctata</name>
    <name type="common">Pacific beetle cockroach</name>
    <dbReference type="NCBI Taxonomy" id="6984"/>
    <lineage>
        <taxon>Eukaryota</taxon>
        <taxon>Metazoa</taxon>
        <taxon>Ecdysozoa</taxon>
        <taxon>Arthropoda</taxon>
        <taxon>Hexapoda</taxon>
        <taxon>Insecta</taxon>
        <taxon>Pterygota</taxon>
        <taxon>Neoptera</taxon>
        <taxon>Polyneoptera</taxon>
        <taxon>Dictyoptera</taxon>
        <taxon>Blattodea</taxon>
        <taxon>Blaberoidea</taxon>
        <taxon>Blaberidae</taxon>
        <taxon>Diplopterinae</taxon>
        <taxon>Diploptera</taxon>
    </lineage>
</organism>
<feature type="compositionally biased region" description="Polar residues" evidence="1">
    <location>
        <begin position="260"/>
        <end position="269"/>
    </location>
</feature>
<gene>
    <name evidence="2" type="ORF">L9F63_005661</name>
</gene>
<feature type="compositionally biased region" description="Basic and acidic residues" evidence="1">
    <location>
        <begin position="150"/>
        <end position="160"/>
    </location>
</feature>
<evidence type="ECO:0000313" key="2">
    <source>
        <dbReference type="EMBL" id="KAJ9577741.1"/>
    </source>
</evidence>
<feature type="compositionally biased region" description="Polar residues" evidence="1">
    <location>
        <begin position="1187"/>
        <end position="1202"/>
    </location>
</feature>
<feature type="compositionally biased region" description="Basic and acidic residues" evidence="1">
    <location>
        <begin position="499"/>
        <end position="524"/>
    </location>
</feature>
<feature type="region of interest" description="Disordered" evidence="1">
    <location>
        <begin position="950"/>
        <end position="1133"/>
    </location>
</feature>
<feature type="compositionally biased region" description="Low complexity" evidence="1">
    <location>
        <begin position="44"/>
        <end position="83"/>
    </location>
</feature>
<feature type="compositionally biased region" description="Polar residues" evidence="1">
    <location>
        <begin position="842"/>
        <end position="856"/>
    </location>
</feature>
<feature type="compositionally biased region" description="Low complexity" evidence="1">
    <location>
        <begin position="1343"/>
        <end position="1355"/>
    </location>
</feature>
<feature type="compositionally biased region" description="Low complexity" evidence="1">
    <location>
        <begin position="699"/>
        <end position="711"/>
    </location>
</feature>
<protein>
    <submittedName>
        <fullName evidence="2">Uncharacterized protein</fullName>
    </submittedName>
</protein>
<feature type="compositionally biased region" description="Basic and acidic residues" evidence="1">
    <location>
        <begin position="1447"/>
        <end position="1474"/>
    </location>
</feature>
<feature type="compositionally biased region" description="Polar residues" evidence="1">
    <location>
        <begin position="1561"/>
        <end position="1572"/>
    </location>
</feature>
<feature type="compositionally biased region" description="Basic and acidic residues" evidence="1">
    <location>
        <begin position="1262"/>
        <end position="1273"/>
    </location>
</feature>
<feature type="compositionally biased region" description="Low complexity" evidence="1">
    <location>
        <begin position="587"/>
        <end position="599"/>
    </location>
</feature>
<feature type="compositionally biased region" description="Basic and acidic residues" evidence="1">
    <location>
        <begin position="124"/>
        <end position="133"/>
    </location>
</feature>
<feature type="compositionally biased region" description="Basic and acidic residues" evidence="1">
    <location>
        <begin position="1087"/>
        <end position="1128"/>
    </location>
</feature>
<feature type="compositionally biased region" description="Polar residues" evidence="1">
    <location>
        <begin position="733"/>
        <end position="755"/>
    </location>
</feature>
<feature type="compositionally biased region" description="Basic and acidic residues" evidence="1">
    <location>
        <begin position="1203"/>
        <end position="1219"/>
    </location>
</feature>
<proteinExistence type="predicted"/>
<feature type="compositionally biased region" description="Basic and acidic residues" evidence="1">
    <location>
        <begin position="100"/>
        <end position="113"/>
    </location>
</feature>
<feature type="region of interest" description="Disordered" evidence="1">
    <location>
        <begin position="1173"/>
        <end position="1220"/>
    </location>
</feature>
<feature type="compositionally biased region" description="Basic residues" evidence="1">
    <location>
        <begin position="1590"/>
        <end position="1599"/>
    </location>
</feature>
<evidence type="ECO:0000256" key="1">
    <source>
        <dbReference type="SAM" id="MobiDB-lite"/>
    </source>
</evidence>
<feature type="compositionally biased region" description="Low complexity" evidence="1">
    <location>
        <begin position="205"/>
        <end position="240"/>
    </location>
</feature>
<feature type="compositionally biased region" description="Polar residues" evidence="1">
    <location>
        <begin position="684"/>
        <end position="694"/>
    </location>
</feature>
<feature type="non-terminal residue" evidence="2">
    <location>
        <position position="1"/>
    </location>
</feature>
<accession>A0AAD7ZCE6</accession>
<feature type="compositionally biased region" description="Polar residues" evidence="1">
    <location>
        <begin position="541"/>
        <end position="554"/>
    </location>
</feature>
<feature type="compositionally biased region" description="Basic and acidic residues" evidence="1">
    <location>
        <begin position="417"/>
        <end position="431"/>
    </location>
</feature>
<feature type="compositionally biased region" description="Basic and acidic residues" evidence="1">
    <location>
        <begin position="460"/>
        <end position="470"/>
    </location>
</feature>
<feature type="region of interest" description="Disordered" evidence="1">
    <location>
        <begin position="1525"/>
        <end position="1601"/>
    </location>
</feature>
<feature type="compositionally biased region" description="Low complexity" evidence="1">
    <location>
        <begin position="756"/>
        <end position="772"/>
    </location>
</feature>
<feature type="compositionally biased region" description="Low complexity" evidence="1">
    <location>
        <begin position="1"/>
        <end position="35"/>
    </location>
</feature>
<reference evidence="2" key="2">
    <citation type="submission" date="2023-05" db="EMBL/GenBank/DDBJ databases">
        <authorList>
            <person name="Fouks B."/>
        </authorList>
    </citation>
    <scope>NUCLEOTIDE SEQUENCE</scope>
    <source>
        <strain evidence="2">Stay&amp;Tobe</strain>
        <tissue evidence="2">Testes</tissue>
    </source>
</reference>
<feature type="compositionally biased region" description="Low complexity" evidence="1">
    <location>
        <begin position="986"/>
        <end position="999"/>
    </location>
</feature>
<dbReference type="Proteomes" id="UP001233999">
    <property type="component" value="Unassembled WGS sequence"/>
</dbReference>
<feature type="region of interest" description="Disordered" evidence="1">
    <location>
        <begin position="1438"/>
        <end position="1503"/>
    </location>
</feature>
<feature type="compositionally biased region" description="Basic and acidic residues" evidence="1">
    <location>
        <begin position="342"/>
        <end position="354"/>
    </location>
</feature>
<feature type="compositionally biased region" description="Basic and acidic residues" evidence="1">
    <location>
        <begin position="661"/>
        <end position="673"/>
    </location>
</feature>
<name>A0AAD7ZCE6_DIPPU</name>
<feature type="non-terminal residue" evidence="2">
    <location>
        <position position="1694"/>
    </location>
</feature>
<feature type="compositionally biased region" description="Basic and acidic residues" evidence="1">
    <location>
        <begin position="1361"/>
        <end position="1374"/>
    </location>
</feature>
<dbReference type="EMBL" id="JASPKZ010009348">
    <property type="protein sequence ID" value="KAJ9577741.1"/>
    <property type="molecule type" value="Genomic_DNA"/>
</dbReference>
<feature type="region of interest" description="Disordered" evidence="1">
    <location>
        <begin position="1638"/>
        <end position="1694"/>
    </location>
</feature>
<feature type="compositionally biased region" description="Polar residues" evidence="1">
    <location>
        <begin position="483"/>
        <end position="498"/>
    </location>
</feature>
<feature type="compositionally biased region" description="Basic and acidic residues" evidence="1">
    <location>
        <begin position="1489"/>
        <end position="1498"/>
    </location>
</feature>
<feature type="compositionally biased region" description="Polar residues" evidence="1">
    <location>
        <begin position="163"/>
        <end position="172"/>
    </location>
</feature>